<evidence type="ECO:0000313" key="3">
    <source>
        <dbReference type="Proteomes" id="UP000247810"/>
    </source>
</evidence>
<evidence type="ECO:0000259" key="1">
    <source>
        <dbReference type="Pfam" id="PF01370"/>
    </source>
</evidence>
<proteinExistence type="predicted"/>
<dbReference type="VEuPathDB" id="FungiDB:BO71DRAFT_400486"/>
<dbReference type="Proteomes" id="UP000247810">
    <property type="component" value="Unassembled WGS sequence"/>
</dbReference>
<dbReference type="InterPro" id="IPR036291">
    <property type="entry name" value="NAD(P)-bd_dom_sf"/>
</dbReference>
<dbReference type="Pfam" id="PF01370">
    <property type="entry name" value="Epimerase"/>
    <property type="match status" value="1"/>
</dbReference>
<dbReference type="STRING" id="1448320.A0A319DMH5"/>
<protein>
    <submittedName>
        <fullName evidence="2">NAD(P)-binding protein</fullName>
    </submittedName>
</protein>
<dbReference type="OrthoDB" id="10262413at2759"/>
<dbReference type="InterPro" id="IPR001509">
    <property type="entry name" value="Epimerase_deHydtase"/>
</dbReference>
<feature type="domain" description="NAD-dependent epimerase/dehydratase" evidence="1">
    <location>
        <begin position="5"/>
        <end position="227"/>
    </location>
</feature>
<dbReference type="GO" id="GO:0005737">
    <property type="term" value="C:cytoplasm"/>
    <property type="evidence" value="ECO:0007669"/>
    <property type="project" value="TreeGrafter"/>
</dbReference>
<name>A0A319DMH5_9EURO</name>
<dbReference type="PANTHER" id="PTHR48079">
    <property type="entry name" value="PROTEIN YEEZ"/>
    <property type="match status" value="1"/>
</dbReference>
<gene>
    <name evidence="2" type="ORF">BO71DRAFT_400486</name>
</gene>
<keyword evidence="3" id="KW-1185">Reference proteome</keyword>
<dbReference type="PANTHER" id="PTHR48079:SF5">
    <property type="entry name" value="DEPENDENT EPIMERASE_DEHYDRATASE, PUTATIVE (AFU_ORTHOLOGUE AFUA_7G00180)-RELATED"/>
    <property type="match status" value="1"/>
</dbReference>
<accession>A0A319DMH5</accession>
<dbReference type="EMBL" id="KZ825915">
    <property type="protein sequence ID" value="PYH92503.1"/>
    <property type="molecule type" value="Genomic_DNA"/>
</dbReference>
<sequence>MPQTIFVTGATGYIGRVITIKAIEAGYTVRGLSRTPAGDALLTSLGAVPVRGTLQTFDILSAEASAADVVIHLAFDHDFSKPFSELAQTDKNAVDALAAPLVGTSKPLVVTSGTAFVKSDPNGGETDETAPILEGPVAGRYDAERHALSWAEKGVKISAVRLPQYVYGRANRTGFAAKLMQMAVGSGEALYLDVNGGEYCFSEVHVDDAAELYLLVAEKGEAGEAWNGTAGTSTTYRQFFGAIGEVAGVPVKGISRAEAEEKWGAFMAGFLGLVNRASGEKARTKLGWVVKRPSLLSEIREGSYREMVEAFKKGE</sequence>
<dbReference type="GO" id="GO:0004029">
    <property type="term" value="F:aldehyde dehydrogenase (NAD+) activity"/>
    <property type="evidence" value="ECO:0007669"/>
    <property type="project" value="TreeGrafter"/>
</dbReference>
<evidence type="ECO:0000313" key="2">
    <source>
        <dbReference type="EMBL" id="PYH92503.1"/>
    </source>
</evidence>
<dbReference type="InterPro" id="IPR051783">
    <property type="entry name" value="NAD(P)-dependent_oxidoreduct"/>
</dbReference>
<dbReference type="SUPFAM" id="SSF51735">
    <property type="entry name" value="NAD(P)-binding Rossmann-fold domains"/>
    <property type="match status" value="1"/>
</dbReference>
<organism evidence="2 3">
    <name type="scientific">Aspergillus ellipticus CBS 707.79</name>
    <dbReference type="NCBI Taxonomy" id="1448320"/>
    <lineage>
        <taxon>Eukaryota</taxon>
        <taxon>Fungi</taxon>
        <taxon>Dikarya</taxon>
        <taxon>Ascomycota</taxon>
        <taxon>Pezizomycotina</taxon>
        <taxon>Eurotiomycetes</taxon>
        <taxon>Eurotiomycetidae</taxon>
        <taxon>Eurotiales</taxon>
        <taxon>Aspergillaceae</taxon>
        <taxon>Aspergillus</taxon>
        <taxon>Aspergillus subgen. Circumdati</taxon>
    </lineage>
</organism>
<dbReference type="AlphaFoldDB" id="A0A319DMH5"/>
<reference evidence="2 3" key="1">
    <citation type="submission" date="2018-02" db="EMBL/GenBank/DDBJ databases">
        <title>The genomes of Aspergillus section Nigri reveals drivers in fungal speciation.</title>
        <authorList>
            <consortium name="DOE Joint Genome Institute"/>
            <person name="Vesth T.C."/>
            <person name="Nybo J."/>
            <person name="Theobald S."/>
            <person name="Brandl J."/>
            <person name="Frisvad J.C."/>
            <person name="Nielsen K.F."/>
            <person name="Lyhne E.K."/>
            <person name="Kogle M.E."/>
            <person name="Kuo A."/>
            <person name="Riley R."/>
            <person name="Clum A."/>
            <person name="Nolan M."/>
            <person name="Lipzen A."/>
            <person name="Salamov A."/>
            <person name="Henrissat B."/>
            <person name="Wiebenga A."/>
            <person name="De vries R.P."/>
            <person name="Grigoriev I.V."/>
            <person name="Mortensen U.H."/>
            <person name="Andersen M.R."/>
            <person name="Baker S.E."/>
        </authorList>
    </citation>
    <scope>NUCLEOTIDE SEQUENCE [LARGE SCALE GENOMIC DNA]</scope>
    <source>
        <strain evidence="2 3">CBS 707.79</strain>
    </source>
</reference>
<dbReference type="Gene3D" id="3.40.50.720">
    <property type="entry name" value="NAD(P)-binding Rossmann-like Domain"/>
    <property type="match status" value="1"/>
</dbReference>